<dbReference type="NCBIfam" id="TIGR01727">
    <property type="entry name" value="oligo_HPY"/>
    <property type="match status" value="1"/>
</dbReference>
<proteinExistence type="inferred from homology"/>
<dbReference type="CDD" id="cd03257">
    <property type="entry name" value="ABC_NikE_OppD_transporters"/>
    <property type="match status" value="1"/>
</dbReference>
<feature type="transmembrane region" description="Helical" evidence="11">
    <location>
        <begin position="29"/>
        <end position="51"/>
    </location>
</feature>
<dbReference type="PROSITE" id="PS50893">
    <property type="entry name" value="ABC_TRANSPORTER_2"/>
    <property type="match status" value="1"/>
</dbReference>
<evidence type="ECO:0000259" key="14">
    <source>
        <dbReference type="PROSITE" id="PS50928"/>
    </source>
</evidence>
<dbReference type="SUPFAM" id="SSF161098">
    <property type="entry name" value="MetI-like"/>
    <property type="match status" value="1"/>
</dbReference>
<comment type="similarity">
    <text evidence="3">Belongs to the ABC transporter superfamily.</text>
</comment>
<dbReference type="InterPro" id="IPR027417">
    <property type="entry name" value="P-loop_NTPase"/>
</dbReference>
<comment type="subcellular location">
    <subcellularLocation>
        <location evidence="11">Cell membrane</location>
        <topology evidence="11">Multi-pass membrane protein</topology>
    </subcellularLocation>
    <subcellularLocation>
        <location evidence="2">Cell membrane</location>
        <topology evidence="2">Peripheral membrane protein</topology>
    </subcellularLocation>
    <subcellularLocation>
        <location evidence="1">Membrane</location>
        <topology evidence="1">Multi-pass membrane protein</topology>
    </subcellularLocation>
</comment>
<keyword evidence="16" id="KW-1185">Reference proteome</keyword>
<sequence>MSVSTEPIQLPSPAEPSTRRRLPRGLRRPGTIVAGAWLVLVVLASATARWWTPFPAEHQDLGQVLGGPTARHLLGTDELGRDIFSRLVAGGWISIGPALLAVAVAFGVGVPMALLAAEHGRRAEWSCSRVAELLLALPTTVILLAFVGSVGVHVWAIMAVLGLLLSAPVYRILLALAQSLRTRLYVDAAKVNGVGSLQVNLRHVLPGLATTIAVQAAQLFALGILIEAGLAFMGYGPAVPTPSWGGLIGDAQQHIYDDPWMMVPTGVVLALTVIAANQIADSLAGERERTAPVRKPARRSGRFVPTAVRPSAVVTSDALLEVRDLHVGVDDGPELVSGVSVRIRPGTVLGLVGESGCGKTMTARSLLGLLPDGVAVTEGSIHFGGRDLVGLTERELQAVRGREIAMISQEPMVALDPMFSVGYQLTRPIRRFRGVGRREARRTALDLLAQVGIVDPQRVLRSHPHELSGGMAQRVCIALALTGSPKLLIADEPTTALDVTVQAEILSLLRSLVRTSGLSVVLVSHDLGVVADLCDDIAVMYAGQVVESGTVTAVLDDAAHPYTGALLSANPHIPQGEEVPDRLPSIRGTVPAPEHWPDGCRFAQRCALATARCHEPIEAAPAHRDGTVRCIHPLSTATTVAPSEPGAAR</sequence>
<evidence type="ECO:0000256" key="10">
    <source>
        <dbReference type="ARBA" id="ARBA00023136"/>
    </source>
</evidence>
<evidence type="ECO:0000313" key="16">
    <source>
        <dbReference type="Proteomes" id="UP000325849"/>
    </source>
</evidence>
<dbReference type="EMBL" id="VJZD01000007">
    <property type="protein sequence ID" value="MPY30391.1"/>
    <property type="molecule type" value="Genomic_DNA"/>
</dbReference>
<evidence type="ECO:0000256" key="5">
    <source>
        <dbReference type="ARBA" id="ARBA00022475"/>
    </source>
</evidence>
<feature type="domain" description="ABC transmembrane type-1" evidence="14">
    <location>
        <begin position="91"/>
        <end position="280"/>
    </location>
</feature>
<keyword evidence="4 11" id="KW-0813">Transport</keyword>
<dbReference type="PANTHER" id="PTHR43297:SF2">
    <property type="entry name" value="DIPEPTIDE TRANSPORT ATP-BINDING PROTEIN DPPD"/>
    <property type="match status" value="1"/>
</dbReference>
<keyword evidence="6 11" id="KW-0812">Transmembrane</keyword>
<comment type="similarity">
    <text evidence="11">Belongs to the binding-protein-dependent transport system permease family.</text>
</comment>
<evidence type="ECO:0000256" key="7">
    <source>
        <dbReference type="ARBA" id="ARBA00022741"/>
    </source>
</evidence>
<evidence type="ECO:0000256" key="3">
    <source>
        <dbReference type="ARBA" id="ARBA00005417"/>
    </source>
</evidence>
<comment type="caution">
    <text evidence="15">The sequence shown here is derived from an EMBL/GenBank/DDBJ whole genome shotgun (WGS) entry which is preliminary data.</text>
</comment>
<dbReference type="FunFam" id="3.40.50.300:FF:000016">
    <property type="entry name" value="Oligopeptide ABC transporter ATP-binding component"/>
    <property type="match status" value="1"/>
</dbReference>
<evidence type="ECO:0000313" key="15">
    <source>
        <dbReference type="EMBL" id="MPY30391.1"/>
    </source>
</evidence>
<dbReference type="GO" id="GO:0005524">
    <property type="term" value="F:ATP binding"/>
    <property type="evidence" value="ECO:0007669"/>
    <property type="project" value="UniProtKB-KW"/>
</dbReference>
<name>A0A5N8V542_9ACTN</name>
<dbReference type="SMART" id="SM00382">
    <property type="entry name" value="AAA"/>
    <property type="match status" value="1"/>
</dbReference>
<evidence type="ECO:0000256" key="8">
    <source>
        <dbReference type="ARBA" id="ARBA00022840"/>
    </source>
</evidence>
<dbReference type="Proteomes" id="UP000325849">
    <property type="component" value="Unassembled WGS sequence"/>
</dbReference>
<evidence type="ECO:0000256" key="9">
    <source>
        <dbReference type="ARBA" id="ARBA00022989"/>
    </source>
</evidence>
<dbReference type="PROSITE" id="PS50928">
    <property type="entry name" value="ABC_TM1"/>
    <property type="match status" value="1"/>
</dbReference>
<dbReference type="InterPro" id="IPR017871">
    <property type="entry name" value="ABC_transporter-like_CS"/>
</dbReference>
<evidence type="ECO:0000256" key="4">
    <source>
        <dbReference type="ARBA" id="ARBA00022448"/>
    </source>
</evidence>
<dbReference type="PANTHER" id="PTHR43297">
    <property type="entry name" value="OLIGOPEPTIDE TRANSPORT ATP-BINDING PROTEIN APPD"/>
    <property type="match status" value="1"/>
</dbReference>
<feature type="transmembrane region" description="Helical" evidence="11">
    <location>
        <begin position="92"/>
        <end position="117"/>
    </location>
</feature>
<dbReference type="RefSeq" id="WP_152884989.1">
    <property type="nucleotide sequence ID" value="NZ_VJZD01000007.1"/>
</dbReference>
<feature type="transmembrane region" description="Helical" evidence="11">
    <location>
        <begin position="129"/>
        <end position="148"/>
    </location>
</feature>
<dbReference type="AlphaFoldDB" id="A0A5N8V542"/>
<keyword evidence="9 11" id="KW-1133">Transmembrane helix</keyword>
<gene>
    <name evidence="15" type="ORF">FNH09_03425</name>
</gene>
<evidence type="ECO:0000256" key="2">
    <source>
        <dbReference type="ARBA" id="ARBA00004202"/>
    </source>
</evidence>
<feature type="transmembrane region" description="Helical" evidence="11">
    <location>
        <begin position="154"/>
        <end position="174"/>
    </location>
</feature>
<feature type="region of interest" description="Disordered" evidence="12">
    <location>
        <begin position="1"/>
        <end position="24"/>
    </location>
</feature>
<evidence type="ECO:0000256" key="6">
    <source>
        <dbReference type="ARBA" id="ARBA00022692"/>
    </source>
</evidence>
<dbReference type="GO" id="GO:0055085">
    <property type="term" value="P:transmembrane transport"/>
    <property type="evidence" value="ECO:0007669"/>
    <property type="project" value="InterPro"/>
</dbReference>
<evidence type="ECO:0000256" key="11">
    <source>
        <dbReference type="RuleBase" id="RU363032"/>
    </source>
</evidence>
<dbReference type="PROSITE" id="PS00211">
    <property type="entry name" value="ABC_TRANSPORTER_1"/>
    <property type="match status" value="1"/>
</dbReference>
<dbReference type="GO" id="GO:0016887">
    <property type="term" value="F:ATP hydrolysis activity"/>
    <property type="evidence" value="ECO:0007669"/>
    <property type="project" value="InterPro"/>
</dbReference>
<dbReference type="SUPFAM" id="SSF52540">
    <property type="entry name" value="P-loop containing nucleoside triphosphate hydrolases"/>
    <property type="match status" value="1"/>
</dbReference>
<dbReference type="GO" id="GO:0015833">
    <property type="term" value="P:peptide transport"/>
    <property type="evidence" value="ECO:0007669"/>
    <property type="project" value="InterPro"/>
</dbReference>
<accession>A0A5N8V542</accession>
<dbReference type="OrthoDB" id="9809030at2"/>
<dbReference type="InterPro" id="IPR035906">
    <property type="entry name" value="MetI-like_sf"/>
</dbReference>
<dbReference type="Gene3D" id="1.10.3720.10">
    <property type="entry name" value="MetI-like"/>
    <property type="match status" value="1"/>
</dbReference>
<feature type="domain" description="ABC transporter" evidence="13">
    <location>
        <begin position="320"/>
        <end position="567"/>
    </location>
</feature>
<reference evidence="15 16" key="1">
    <citation type="submission" date="2019-07" db="EMBL/GenBank/DDBJ databases">
        <title>New species of Amycolatopsis and Streptomyces.</title>
        <authorList>
            <person name="Duangmal K."/>
            <person name="Teo W.F.A."/>
            <person name="Lipun K."/>
        </authorList>
    </citation>
    <scope>NUCLEOTIDE SEQUENCE [LARGE SCALE GENOMIC DNA]</scope>
    <source>
        <strain evidence="15 16">NBRC 109810</strain>
    </source>
</reference>
<evidence type="ECO:0000259" key="13">
    <source>
        <dbReference type="PROSITE" id="PS50893"/>
    </source>
</evidence>
<dbReference type="Pfam" id="PF00005">
    <property type="entry name" value="ABC_tran"/>
    <property type="match status" value="1"/>
</dbReference>
<dbReference type="InterPro" id="IPR000515">
    <property type="entry name" value="MetI-like"/>
</dbReference>
<evidence type="ECO:0000256" key="12">
    <source>
        <dbReference type="SAM" id="MobiDB-lite"/>
    </source>
</evidence>
<evidence type="ECO:0000256" key="1">
    <source>
        <dbReference type="ARBA" id="ARBA00004141"/>
    </source>
</evidence>
<keyword evidence="7" id="KW-0547">Nucleotide-binding</keyword>
<dbReference type="Pfam" id="PF00528">
    <property type="entry name" value="BPD_transp_1"/>
    <property type="match status" value="1"/>
</dbReference>
<dbReference type="CDD" id="cd06261">
    <property type="entry name" value="TM_PBP2"/>
    <property type="match status" value="1"/>
</dbReference>
<keyword evidence="8 15" id="KW-0067">ATP-binding</keyword>
<dbReference type="InterPro" id="IPR003593">
    <property type="entry name" value="AAA+_ATPase"/>
</dbReference>
<dbReference type="Gene3D" id="3.40.50.300">
    <property type="entry name" value="P-loop containing nucleotide triphosphate hydrolases"/>
    <property type="match status" value="1"/>
</dbReference>
<dbReference type="Pfam" id="PF08352">
    <property type="entry name" value="oligo_HPY"/>
    <property type="match status" value="1"/>
</dbReference>
<keyword evidence="10 11" id="KW-0472">Membrane</keyword>
<dbReference type="InterPro" id="IPR013563">
    <property type="entry name" value="Oligopep_ABC_C"/>
</dbReference>
<keyword evidence="5" id="KW-1003">Cell membrane</keyword>
<dbReference type="InterPro" id="IPR003439">
    <property type="entry name" value="ABC_transporter-like_ATP-bd"/>
</dbReference>
<organism evidence="15 16">
    <name type="scientific">Streptomyces adustus</name>
    <dbReference type="NCBI Taxonomy" id="1609272"/>
    <lineage>
        <taxon>Bacteria</taxon>
        <taxon>Bacillati</taxon>
        <taxon>Actinomycetota</taxon>
        <taxon>Actinomycetes</taxon>
        <taxon>Kitasatosporales</taxon>
        <taxon>Streptomycetaceae</taxon>
        <taxon>Streptomyces</taxon>
    </lineage>
</organism>
<protein>
    <submittedName>
        <fullName evidence="15">Dipeptide/oligopeptide/nickel ABC transporter permease/ATP-binding protein</fullName>
    </submittedName>
</protein>
<dbReference type="InterPro" id="IPR050388">
    <property type="entry name" value="ABC_Ni/Peptide_Import"/>
</dbReference>
<dbReference type="GO" id="GO:0005886">
    <property type="term" value="C:plasma membrane"/>
    <property type="evidence" value="ECO:0007669"/>
    <property type="project" value="UniProtKB-SubCell"/>
</dbReference>